<evidence type="ECO:0000313" key="4">
    <source>
        <dbReference type="Proteomes" id="UP001206595"/>
    </source>
</evidence>
<sequence>MVLLKAAAVALLAVVASAKPHQNPHGHGVSSWKNNIKNVVVLVQENRSFDTLAGGFTYSHDIDGMVGRRFCNPLNVSFPLENITCADKLAPANDIANDDPNHSITGTSFGLYSTYHPDETLIKKGHLKPNLLGFLTEQQVSNKHPGDATRASEILNYYTAAHIPVFEDMAKNYVLFDKWFCDVPGPTNPNRAYITSGTSHGHGSNDAGFNYGGLPQKSIFQQLSENNITWINYSNSSTNPNGVNKPGQKAKGFNPDAVFYNWTITSGAIDTNLKFLSEFYTDAANGTLPQFTYINPECCSYQSMHPPSPISMGENFIKGIYESLRNGPQWNETLFIVTFDEGGGFADHVAPPVNVPAGDSLTYTELAHDGKNATFDFTRLGVRVPTIMMSPWVGKGVIEHEGKNKGRTYSHASIPAFLAELWDLDNLTPRTAWSSTFEHLFLHKPRTDTPATLPQANSF</sequence>
<dbReference type="RefSeq" id="XP_051440926.1">
    <property type="nucleotide sequence ID" value="XM_051591996.1"/>
</dbReference>
<feature type="chain" id="PRO_5042100191" description="Phosphoesterase" evidence="2">
    <location>
        <begin position="19"/>
        <end position="459"/>
    </location>
</feature>
<dbReference type="SUPFAM" id="SSF53649">
    <property type="entry name" value="Alkaline phosphatase-like"/>
    <property type="match status" value="1"/>
</dbReference>
<dbReference type="GeneID" id="75917339"/>
<dbReference type="AlphaFoldDB" id="A0AAD5E3C6"/>
<proteinExistence type="predicted"/>
<dbReference type="Proteomes" id="UP001206595">
    <property type="component" value="Unassembled WGS sequence"/>
</dbReference>
<evidence type="ECO:0000256" key="1">
    <source>
        <dbReference type="ARBA" id="ARBA00022801"/>
    </source>
</evidence>
<dbReference type="PANTHER" id="PTHR31956:SF1">
    <property type="entry name" value="NON-SPECIFIC PHOSPHOLIPASE C1"/>
    <property type="match status" value="1"/>
</dbReference>
<name>A0AAD5E3C6_UMBRA</name>
<reference evidence="3" key="1">
    <citation type="submission" date="2021-06" db="EMBL/GenBank/DDBJ databases">
        <authorList>
            <consortium name="DOE Joint Genome Institute"/>
            <person name="Mondo S.J."/>
            <person name="Amses K.R."/>
            <person name="Simmons D.R."/>
            <person name="Longcore J.E."/>
            <person name="Seto K."/>
            <person name="Alves G.H."/>
            <person name="Bonds A.E."/>
            <person name="Quandt C.A."/>
            <person name="Davis W.J."/>
            <person name="Chang Y."/>
            <person name="Letcher P.M."/>
            <person name="Powell M.J."/>
            <person name="Kuo A."/>
            <person name="Labutti K."/>
            <person name="Pangilinan J."/>
            <person name="Andreopoulos W."/>
            <person name="Tritt A."/>
            <person name="Riley R."/>
            <person name="Hundley H."/>
            <person name="Johnson J."/>
            <person name="Lipzen A."/>
            <person name="Barry K."/>
            <person name="Berbee M.L."/>
            <person name="Buchler N.E."/>
            <person name="Grigoriev I.V."/>
            <person name="Spatafora J.W."/>
            <person name="Stajich J.E."/>
            <person name="James T.Y."/>
        </authorList>
    </citation>
    <scope>NUCLEOTIDE SEQUENCE</scope>
    <source>
        <strain evidence="3">AG</strain>
    </source>
</reference>
<dbReference type="Gene3D" id="3.40.720.10">
    <property type="entry name" value="Alkaline Phosphatase, subunit A"/>
    <property type="match status" value="1"/>
</dbReference>
<protein>
    <recommendedName>
        <fullName evidence="5">Phosphoesterase</fullName>
    </recommendedName>
</protein>
<dbReference type="InterPro" id="IPR007312">
    <property type="entry name" value="Phosphoesterase"/>
</dbReference>
<keyword evidence="2" id="KW-0732">Signal</keyword>
<keyword evidence="1" id="KW-0378">Hydrolase</keyword>
<dbReference type="GO" id="GO:0042578">
    <property type="term" value="F:phosphoric ester hydrolase activity"/>
    <property type="evidence" value="ECO:0007669"/>
    <property type="project" value="UniProtKB-ARBA"/>
</dbReference>
<reference evidence="3" key="2">
    <citation type="journal article" date="2022" name="Proc. Natl. Acad. Sci. U.S.A.">
        <title>Diploid-dominant life cycles characterize the early evolution of Fungi.</title>
        <authorList>
            <person name="Amses K.R."/>
            <person name="Simmons D.R."/>
            <person name="Longcore J.E."/>
            <person name="Mondo S.J."/>
            <person name="Seto K."/>
            <person name="Jeronimo G.H."/>
            <person name="Bonds A.E."/>
            <person name="Quandt C.A."/>
            <person name="Davis W.J."/>
            <person name="Chang Y."/>
            <person name="Federici B.A."/>
            <person name="Kuo A."/>
            <person name="LaButti K."/>
            <person name="Pangilinan J."/>
            <person name="Andreopoulos W."/>
            <person name="Tritt A."/>
            <person name="Riley R."/>
            <person name="Hundley H."/>
            <person name="Johnson J."/>
            <person name="Lipzen A."/>
            <person name="Barry K."/>
            <person name="Lang B.F."/>
            <person name="Cuomo C.A."/>
            <person name="Buchler N.E."/>
            <person name="Grigoriev I.V."/>
            <person name="Spatafora J.W."/>
            <person name="Stajich J.E."/>
            <person name="James T.Y."/>
        </authorList>
    </citation>
    <scope>NUCLEOTIDE SEQUENCE</scope>
    <source>
        <strain evidence="3">AG</strain>
    </source>
</reference>
<evidence type="ECO:0008006" key="5">
    <source>
        <dbReference type="Google" id="ProtNLM"/>
    </source>
</evidence>
<dbReference type="EMBL" id="MU620966">
    <property type="protein sequence ID" value="KAI8575922.1"/>
    <property type="molecule type" value="Genomic_DNA"/>
</dbReference>
<dbReference type="Pfam" id="PF04185">
    <property type="entry name" value="Phosphoesterase"/>
    <property type="match status" value="1"/>
</dbReference>
<accession>A0AAD5E3C6</accession>
<feature type="signal peptide" evidence="2">
    <location>
        <begin position="1"/>
        <end position="18"/>
    </location>
</feature>
<dbReference type="PANTHER" id="PTHR31956">
    <property type="entry name" value="NON-SPECIFIC PHOSPHOLIPASE C4-RELATED"/>
    <property type="match status" value="1"/>
</dbReference>
<comment type="caution">
    <text evidence="3">The sequence shown here is derived from an EMBL/GenBank/DDBJ whole genome shotgun (WGS) entry which is preliminary data.</text>
</comment>
<evidence type="ECO:0000256" key="2">
    <source>
        <dbReference type="SAM" id="SignalP"/>
    </source>
</evidence>
<evidence type="ECO:0000313" key="3">
    <source>
        <dbReference type="EMBL" id="KAI8575922.1"/>
    </source>
</evidence>
<dbReference type="InterPro" id="IPR017850">
    <property type="entry name" value="Alkaline_phosphatase_core_sf"/>
</dbReference>
<keyword evidence="4" id="KW-1185">Reference proteome</keyword>
<gene>
    <name evidence="3" type="ORF">K450DRAFT_259401</name>
</gene>
<dbReference type="GO" id="GO:0009395">
    <property type="term" value="P:phospholipid catabolic process"/>
    <property type="evidence" value="ECO:0007669"/>
    <property type="project" value="TreeGrafter"/>
</dbReference>
<organism evidence="3 4">
    <name type="scientific">Umbelopsis ramanniana AG</name>
    <dbReference type="NCBI Taxonomy" id="1314678"/>
    <lineage>
        <taxon>Eukaryota</taxon>
        <taxon>Fungi</taxon>
        <taxon>Fungi incertae sedis</taxon>
        <taxon>Mucoromycota</taxon>
        <taxon>Mucoromycotina</taxon>
        <taxon>Umbelopsidomycetes</taxon>
        <taxon>Umbelopsidales</taxon>
        <taxon>Umbelopsidaceae</taxon>
        <taxon>Umbelopsis</taxon>
    </lineage>
</organism>